<organism evidence="1 2">
    <name type="scientific">Pseudomonas amygdali pv. lachrymans str. M301315</name>
    <dbReference type="NCBI Taxonomy" id="629260"/>
    <lineage>
        <taxon>Bacteria</taxon>
        <taxon>Pseudomonadati</taxon>
        <taxon>Pseudomonadota</taxon>
        <taxon>Gammaproteobacteria</taxon>
        <taxon>Pseudomonadales</taxon>
        <taxon>Pseudomonadaceae</taxon>
        <taxon>Pseudomonas</taxon>
        <taxon>Pseudomonas amygdali</taxon>
    </lineage>
</organism>
<reference evidence="1 2" key="1">
    <citation type="journal article" date="2011" name="PLoS Pathog.">
        <title>Dynamic evolution of pathogenicity revealed by sequencing and comparative genomics of 19 Pseudomonas syringae isolates.</title>
        <authorList>
            <person name="Baltrus D.A."/>
            <person name="Nishimura M.T."/>
            <person name="Romanchuk A."/>
            <person name="Chang J.H."/>
            <person name="Mukhtar M.S."/>
            <person name="Cherkis K."/>
            <person name="Roach J."/>
            <person name="Grant S.R."/>
            <person name="Jones C.D."/>
            <person name="Dangl J.L."/>
        </authorList>
    </citation>
    <scope>NUCLEOTIDE SEQUENCE [LARGE SCALE GENOMIC DNA]</scope>
    <source>
        <strain evidence="1 2">M301315</strain>
    </source>
</reference>
<sequence>MLIIREKPDYYDSAIGYGIDKTVVYHRKTRRAEDPAVIRDIEAAIERVEANNPSLHRSTFVPFHVGLCGKIYTGTFAYENSKTGAMKASLYRTDGEHWERRHFWVDKDYPSGSLDKKSTSGIYLWDEKRTSVKTLREWLAKTRQGVESMDVFLQHRLVSFISIDRQIYLEPCLKDSSFQRMMGGVETFQEIMMFISGVLGMLERETPVTEDKYIALSKGFDEHSFRRGPTKHF</sequence>
<dbReference type="RefSeq" id="WP_005742880.1">
    <property type="nucleotide sequence ID" value="NZ_CP031226.1"/>
</dbReference>
<protein>
    <submittedName>
        <fullName evidence="1">Uncharacterized protein</fullName>
    </submittedName>
</protein>
<keyword evidence="1" id="KW-0614">Plasmid</keyword>
<dbReference type="EMBL" id="CP031226">
    <property type="protein sequence ID" value="AXH60046.1"/>
    <property type="molecule type" value="Genomic_DNA"/>
</dbReference>
<dbReference type="GeneID" id="39474432"/>
<dbReference type="Proteomes" id="UP000006426">
    <property type="component" value="Plasmid pmppla107"/>
</dbReference>
<name>A0AAD0PWK0_PSEAV</name>
<accession>A0AAD0PWK0</accession>
<gene>
    <name evidence="1" type="ORF">PLA107_033005</name>
</gene>
<dbReference type="AlphaFoldDB" id="A0AAD0PWK0"/>
<geneLocation type="plasmid" evidence="2">
    <name>pmppla107</name>
</geneLocation>
<evidence type="ECO:0000313" key="2">
    <source>
        <dbReference type="Proteomes" id="UP000006426"/>
    </source>
</evidence>
<proteinExistence type="predicted"/>
<evidence type="ECO:0000313" key="1">
    <source>
        <dbReference type="EMBL" id="AXH60046.1"/>
    </source>
</evidence>